<proteinExistence type="predicted"/>
<name>A0A5C6S457_9RHOB</name>
<evidence type="ECO:0000313" key="2">
    <source>
        <dbReference type="Proteomes" id="UP000321562"/>
    </source>
</evidence>
<dbReference type="Proteomes" id="UP000321562">
    <property type="component" value="Unassembled WGS sequence"/>
</dbReference>
<dbReference type="OrthoDB" id="7779121at2"/>
<reference evidence="1 2" key="1">
    <citation type="submission" date="2019-08" db="EMBL/GenBank/DDBJ databases">
        <authorList>
            <person name="Ye J."/>
        </authorList>
    </citation>
    <scope>NUCLEOTIDE SEQUENCE [LARGE SCALE GENOMIC DNA]</scope>
    <source>
        <strain evidence="1 2">TK008</strain>
    </source>
</reference>
<dbReference type="RefSeq" id="WP_147098576.1">
    <property type="nucleotide sequence ID" value="NZ_JBHUFH010000012.1"/>
</dbReference>
<comment type="caution">
    <text evidence="1">The sequence shown here is derived from an EMBL/GenBank/DDBJ whole genome shotgun (WGS) entry which is preliminary data.</text>
</comment>
<organism evidence="1 2">
    <name type="scientific">Paracoccus aurantiacus</name>
    <dbReference type="NCBI Taxonomy" id="2599412"/>
    <lineage>
        <taxon>Bacteria</taxon>
        <taxon>Pseudomonadati</taxon>
        <taxon>Pseudomonadota</taxon>
        <taxon>Alphaproteobacteria</taxon>
        <taxon>Rhodobacterales</taxon>
        <taxon>Paracoccaceae</taxon>
        <taxon>Paracoccus</taxon>
    </lineage>
</organism>
<protein>
    <recommendedName>
        <fullName evidence="3">DUF1127 domain-containing protein</fullName>
    </recommendedName>
</protein>
<evidence type="ECO:0000313" key="1">
    <source>
        <dbReference type="EMBL" id="TXB68611.1"/>
    </source>
</evidence>
<gene>
    <name evidence="1" type="ORF">FQV27_11525</name>
</gene>
<accession>A0A5C6S457</accession>
<dbReference type="EMBL" id="VOPL01000004">
    <property type="protein sequence ID" value="TXB68611.1"/>
    <property type="molecule type" value="Genomic_DNA"/>
</dbReference>
<evidence type="ECO:0008006" key="3">
    <source>
        <dbReference type="Google" id="ProtNLM"/>
    </source>
</evidence>
<sequence length="84" mass="9547">MTMTPIELPAVAHMQSSLARVFQAIAMWHEKRHQRAMLRASLKEVPEHLRRDIGLDGGASLRPSRGSGRILDHNVDPALRQWGW</sequence>
<dbReference type="AlphaFoldDB" id="A0A5C6S457"/>
<keyword evidence="2" id="KW-1185">Reference proteome</keyword>